<dbReference type="PANTHER" id="PTHR42648">
    <property type="entry name" value="TRANSPOSASE, PUTATIVE-RELATED"/>
    <property type="match status" value="1"/>
</dbReference>
<dbReference type="VEuPathDB" id="FungiDB:CPC735_068060"/>
<organism evidence="15 16">
    <name type="scientific">Coccidioides posadasii (strain C735)</name>
    <name type="common">Valley fever fungus</name>
    <dbReference type="NCBI Taxonomy" id="222929"/>
    <lineage>
        <taxon>Eukaryota</taxon>
        <taxon>Fungi</taxon>
        <taxon>Dikarya</taxon>
        <taxon>Ascomycota</taxon>
        <taxon>Pezizomycotina</taxon>
        <taxon>Eurotiomycetes</taxon>
        <taxon>Eurotiomycetidae</taxon>
        <taxon>Onygenales</taxon>
        <taxon>Onygenaceae</taxon>
        <taxon>Coccidioides</taxon>
    </lineage>
</organism>
<dbReference type="InterPro" id="IPR057670">
    <property type="entry name" value="SH3_retrovirus"/>
</dbReference>
<keyword evidence="6" id="KW-0694">RNA-binding</keyword>
<dbReference type="GO" id="GO:0003723">
    <property type="term" value="F:RNA binding"/>
    <property type="evidence" value="ECO:0007669"/>
    <property type="project" value="UniProtKB-KW"/>
</dbReference>
<dbReference type="Gene3D" id="3.30.420.10">
    <property type="entry name" value="Ribonuclease H-like superfamily/Ribonuclease H"/>
    <property type="match status" value="1"/>
</dbReference>
<sequence>MVNRTDEPEHRTPDREAPTNLPTPQTELRRSSRLRGSSPNDEQEPREESELQMLRRMMLNQQEMMQKQQESMQRQQETVQQLAQQVNLLSGQASTANAPATMQENLEHEAQQEEEEDREIDSDEELEEYVGNLIDTNTRIGRAITQFTKITKTVKKPMTLAGASNYLAWSKAILKVARQVGVEKIILERQETSPRPERLKISQYWNVQNNWLHGLIDSTISAQAREHFEESDSLSAYKLWEAVRTAFQERPEIQRESLLAELVRMTPQSAGSERNYIERFLAIRGEFERLGFKQLDHTLHDILKMNITSRWREFIQNRFDMACQSGTNLPEKDLEGLLKDILHRIPKKDLKKGGSTKPNTNATSSDPQKSYKNTNSESNPEKSSLQNWNCYICGKPGHLAKFCKSNKNSKPNEPKEDSKGKGKETTTVATDKIHSVHEAAFSMKEARESTDKWILDSGAGSHATSRTDLVQMDPKSHATQLLMANGSKSVTRGFGTASIQTDNGELSIGGVRIVPDLQVNLISFGKLIRDGFTVEQLYVDGEHVFLLESADKTQSFEAVLNEDDILVLRTPRIRNLLAYAFPVPTKLLEPCYVTATLENKDRDDALLAPNHLAKTPEIKEDTMANWHKRWGHLNAHDIAILARDPRMAMRIKGVKKLGFCETCAKAKQARNPFEPRTRSTKPGAKIFIDIAGGGRTLSTDSDPPSYGGAKYFLLITDDATRYRWIYLLKERVEAPETLKNWINMIEVSTERKVGTILSDGAPELTSQQLAEFYRSKGIQQEITCPYTPQQDGTSERGIRLLCERTRSVLIDSGLPNELWGEALATVSMMVNLSPTSVPLYGCKNTKPLTPFEAWTGHQPHCRWVHRWGCDAYVKILNESSKLQPRSKKVKFVGYRGMHTYRLWDPETNSIMISRDVIFDEKLDQIPTNSLTEAEYVELPEEYDYIDPLNGWQHKLLAYLAKEKPEIMKKLADGELEALEPTYLGEEQEILSDATEEEEANGAELPVLSTRTDIPKSIAEAKRSEEWLYWKEALDVEVSKLQEKGTWILVEKEPQMQILSGKWVFDRKLNNTGGTVRFKARWVVRGFEQQEGVHYKKTYAAVVSGPTTRAFFAISTAKNWKVRVFDFVTAFLNGTLPEDERVYVQLPTGFKHGRGNLVGLLRQGLYGLKQAARLWYQAATDYLKSLGFQISPYDAGLLYHKRKQIYLTLHVDDCRIMGPNEAEIEWLIEKLQERFEIKEVTEQGRYLGMRVQKQPNGDLFVNQEQYIEDLLTEYGMEDCKPSKTPMKKGISIEFAPDQTLKDGVDEQATPTNYRKGLGSLQFLVTCTRPDIAFAVNYLARFNSRPNRESWAAFKQILRYLKGTKSKGIVFKRDMDPEGLKPAASSDSDWAGADPAYKSTSGYIITMNGAPISWRSQRQTSVSKSTTEAEYLAASEAACELVWINDLLIDAGVISEGSAKLRSSKLSVDNKGAVDLAKAEAITRRARHIEIRHHMLRDWVQKDEISIEHVGTDANKADGLTKALAMDPYAQFVSAIGVTS</sequence>
<dbReference type="GO" id="GO:0032196">
    <property type="term" value="P:transposition"/>
    <property type="evidence" value="ECO:0007669"/>
    <property type="project" value="UniProtKB-KW"/>
</dbReference>
<keyword evidence="2" id="KW-0645">Protease</keyword>
<proteinExistence type="predicted"/>
<keyword evidence="1" id="KW-0815">Transposition</keyword>
<keyword evidence="9" id="KW-0862">Zinc</keyword>
<dbReference type="Pfam" id="PF07727">
    <property type="entry name" value="RVT_2"/>
    <property type="match status" value="1"/>
</dbReference>
<feature type="region of interest" description="Disordered" evidence="11">
    <location>
        <begin position="404"/>
        <end position="427"/>
    </location>
</feature>
<evidence type="ECO:0000256" key="9">
    <source>
        <dbReference type="PROSITE-ProRule" id="PRU00047"/>
    </source>
</evidence>
<dbReference type="PROSITE" id="PS50158">
    <property type="entry name" value="ZF_CCHC"/>
    <property type="match status" value="1"/>
</dbReference>
<dbReference type="SUPFAM" id="SSF57756">
    <property type="entry name" value="Retrovirus zinc finger-like domains"/>
    <property type="match status" value="1"/>
</dbReference>
<dbReference type="InterPro" id="IPR039537">
    <property type="entry name" value="Retrotran_Ty1/copia-like"/>
</dbReference>
<comment type="caution">
    <text evidence="15">The sequence shown here is derived from an EMBL/GenBank/DDBJ whole genome shotgun (WGS) entry which is preliminary data.</text>
</comment>
<evidence type="ECO:0000256" key="10">
    <source>
        <dbReference type="SAM" id="Coils"/>
    </source>
</evidence>
<evidence type="ECO:0000256" key="7">
    <source>
        <dbReference type="ARBA" id="ARBA00048173"/>
    </source>
</evidence>
<name>C5P0B6_COCP7</name>
<dbReference type="InterPro" id="IPR054722">
    <property type="entry name" value="PolX-like_BBD"/>
</dbReference>
<evidence type="ECO:0000256" key="2">
    <source>
        <dbReference type="ARBA" id="ARBA00022670"/>
    </source>
</evidence>
<evidence type="ECO:0000256" key="3">
    <source>
        <dbReference type="ARBA" id="ARBA00022723"/>
    </source>
</evidence>
<dbReference type="InterPro" id="IPR036397">
    <property type="entry name" value="RNaseH_sf"/>
</dbReference>
<dbReference type="InterPro" id="IPR036875">
    <property type="entry name" value="Znf_CCHC_sf"/>
</dbReference>
<dbReference type="GO" id="GO:0003964">
    <property type="term" value="F:RNA-directed DNA polymerase activity"/>
    <property type="evidence" value="ECO:0007669"/>
    <property type="project" value="UniProtKB-EC"/>
</dbReference>
<feature type="region of interest" description="Disordered" evidence="11">
    <location>
        <begin position="348"/>
        <end position="384"/>
    </location>
</feature>
<evidence type="ECO:0000256" key="6">
    <source>
        <dbReference type="ARBA" id="ARBA00022884"/>
    </source>
</evidence>
<evidence type="ECO:0000313" key="15">
    <source>
        <dbReference type="EMBL" id="EER29124.1"/>
    </source>
</evidence>
<dbReference type="Pfam" id="PF00665">
    <property type="entry name" value="rve"/>
    <property type="match status" value="1"/>
</dbReference>
<evidence type="ECO:0000256" key="11">
    <source>
        <dbReference type="SAM" id="MobiDB-lite"/>
    </source>
</evidence>
<dbReference type="VEuPathDB" id="FungiDB:CPC735_028420"/>
<feature type="coiled-coil region" evidence="10">
    <location>
        <begin position="58"/>
        <end position="123"/>
    </location>
</feature>
<evidence type="ECO:0000259" key="13">
    <source>
        <dbReference type="PROSITE" id="PS50994"/>
    </source>
</evidence>
<evidence type="ECO:0000256" key="1">
    <source>
        <dbReference type="ARBA" id="ARBA00022578"/>
    </source>
</evidence>
<dbReference type="EMBL" id="ACFW01000009">
    <property type="protein sequence ID" value="EER29124.1"/>
    <property type="molecule type" value="Genomic_DNA"/>
</dbReference>
<dbReference type="GO" id="GO:0003887">
    <property type="term" value="F:DNA-directed DNA polymerase activity"/>
    <property type="evidence" value="ECO:0007669"/>
    <property type="project" value="UniProtKB-EC"/>
</dbReference>
<feature type="region of interest" description="Disordered" evidence="11">
    <location>
        <begin position="1"/>
        <end position="50"/>
    </location>
</feature>
<dbReference type="SUPFAM" id="SSF53098">
    <property type="entry name" value="Ribonuclease H-like"/>
    <property type="match status" value="1"/>
</dbReference>
<feature type="compositionally biased region" description="Basic and acidic residues" evidence="11">
    <location>
        <begin position="410"/>
        <end position="424"/>
    </location>
</feature>
<dbReference type="EMBL" id="ACFW01000025">
    <property type="protein sequence ID" value="EER27506.1"/>
    <property type="molecule type" value="Genomic_DNA"/>
</dbReference>
<dbReference type="CDD" id="cd09272">
    <property type="entry name" value="RNase_HI_RT_Ty1"/>
    <property type="match status" value="1"/>
</dbReference>
<reference evidence="15 16" key="1">
    <citation type="journal article" date="2009" name="Genome Res.">
        <title>Comparative genomic analyses of the human fungal pathogens Coccidioides and their relatives.</title>
        <authorList>
            <person name="Sharpton T.J."/>
            <person name="Stajich J.E."/>
            <person name="Rounsley S.D."/>
            <person name="Gardner M.J."/>
            <person name="Wortman J.R."/>
            <person name="Jordar V.S."/>
            <person name="Maiti R."/>
            <person name="Kodira C.D."/>
            <person name="Neafsey D.E."/>
            <person name="Zeng Q."/>
            <person name="Hung C.-Y."/>
            <person name="McMahan C."/>
            <person name="Muszewska A."/>
            <person name="Grynberg M."/>
            <person name="Mandel M.A."/>
            <person name="Kellner E.M."/>
            <person name="Barker B.M."/>
            <person name="Galgiani J.N."/>
            <person name="Orbach M.J."/>
            <person name="Kirkland T.N."/>
            <person name="Cole G.T."/>
            <person name="Henn M.R."/>
            <person name="Birren B.W."/>
            <person name="Taylor J.W."/>
        </authorList>
    </citation>
    <scope>NUCLEOTIDE SEQUENCE [LARGE SCALE GENOMIC DNA]</scope>
    <source>
        <strain evidence="16">C735</strain>
        <strain evidence="15">C735 delta SOWgp</strain>
    </source>
</reference>
<dbReference type="PROSITE" id="PS50994">
    <property type="entry name" value="INTEGRASE"/>
    <property type="match status" value="1"/>
</dbReference>
<dbReference type="Gene3D" id="4.10.60.10">
    <property type="entry name" value="Zinc finger, CCHC-type"/>
    <property type="match status" value="1"/>
</dbReference>
<dbReference type="Pfam" id="PF25597">
    <property type="entry name" value="SH3_retrovirus"/>
    <property type="match status" value="1"/>
</dbReference>
<evidence type="ECO:0000256" key="4">
    <source>
        <dbReference type="ARBA" id="ARBA00022750"/>
    </source>
</evidence>
<dbReference type="SUPFAM" id="SSF56672">
    <property type="entry name" value="DNA/RNA polymerases"/>
    <property type="match status" value="1"/>
</dbReference>
<dbReference type="GO" id="GO:0004190">
    <property type="term" value="F:aspartic-type endopeptidase activity"/>
    <property type="evidence" value="ECO:0007669"/>
    <property type="project" value="UniProtKB-KW"/>
</dbReference>
<comment type="catalytic activity">
    <reaction evidence="8">
        <text>DNA(n) + a 2'-deoxyribonucleoside 5'-triphosphate = DNA(n+1) + diphosphate</text>
        <dbReference type="Rhea" id="RHEA:22508"/>
        <dbReference type="Rhea" id="RHEA-COMP:17339"/>
        <dbReference type="Rhea" id="RHEA-COMP:17340"/>
        <dbReference type="ChEBI" id="CHEBI:33019"/>
        <dbReference type="ChEBI" id="CHEBI:61560"/>
        <dbReference type="ChEBI" id="CHEBI:173112"/>
        <dbReference type="EC" id="2.7.7.7"/>
    </reaction>
</comment>
<keyword evidence="9" id="KW-0863">Zinc-finger</keyword>
<dbReference type="InterPro" id="IPR001878">
    <property type="entry name" value="Znf_CCHC"/>
</dbReference>
<feature type="domain" description="CCHC-type" evidence="12">
    <location>
        <begin position="390"/>
        <end position="405"/>
    </location>
</feature>
<accession>C5P0B6</accession>
<dbReference type="GO" id="GO:0005634">
    <property type="term" value="C:nucleus"/>
    <property type="evidence" value="ECO:0007669"/>
    <property type="project" value="UniProtKB-ARBA"/>
</dbReference>
<dbReference type="Proteomes" id="UP000009084">
    <property type="component" value="Unassembled WGS sequence"/>
</dbReference>
<dbReference type="InterPro" id="IPR012337">
    <property type="entry name" value="RNaseH-like_sf"/>
</dbReference>
<feature type="compositionally biased region" description="Basic and acidic residues" evidence="11">
    <location>
        <begin position="1"/>
        <end position="17"/>
    </location>
</feature>
<keyword evidence="5" id="KW-0378">Hydrolase</keyword>
<comment type="catalytic activity">
    <reaction evidence="7">
        <text>DNA(n) + a 2'-deoxyribonucleoside 5'-triphosphate = DNA(n+1) + diphosphate</text>
        <dbReference type="Rhea" id="RHEA:22508"/>
        <dbReference type="Rhea" id="RHEA-COMP:17339"/>
        <dbReference type="Rhea" id="RHEA-COMP:17340"/>
        <dbReference type="ChEBI" id="CHEBI:33019"/>
        <dbReference type="ChEBI" id="CHEBI:61560"/>
        <dbReference type="ChEBI" id="CHEBI:173112"/>
        <dbReference type="EC" id="2.7.7.49"/>
    </reaction>
</comment>
<feature type="domain" description="Integrase catalytic" evidence="13">
    <location>
        <begin position="678"/>
        <end position="858"/>
    </location>
</feature>
<evidence type="ECO:0000256" key="8">
    <source>
        <dbReference type="ARBA" id="ARBA00049244"/>
    </source>
</evidence>
<evidence type="ECO:0000259" key="12">
    <source>
        <dbReference type="PROSITE" id="PS50158"/>
    </source>
</evidence>
<evidence type="ECO:0000313" key="14">
    <source>
        <dbReference type="EMBL" id="EER27506.1"/>
    </source>
</evidence>
<keyword evidence="3" id="KW-0479">Metal-binding</keyword>
<protein>
    <submittedName>
        <fullName evidence="15">Copia-like retrotransposon family protein</fullName>
    </submittedName>
</protein>
<dbReference type="InterPro" id="IPR001584">
    <property type="entry name" value="Integrase_cat-core"/>
</dbReference>
<dbReference type="InterPro" id="IPR043502">
    <property type="entry name" value="DNA/RNA_pol_sf"/>
</dbReference>
<evidence type="ECO:0000313" key="16">
    <source>
        <dbReference type="Proteomes" id="UP000009084"/>
    </source>
</evidence>
<dbReference type="GO" id="GO:0008270">
    <property type="term" value="F:zinc ion binding"/>
    <property type="evidence" value="ECO:0007669"/>
    <property type="project" value="UniProtKB-KW"/>
</dbReference>
<gene>
    <name evidence="14" type="ORF">CPC735_028420</name>
    <name evidence="15" type="ORF">CPC735_068060</name>
</gene>
<dbReference type="InterPro" id="IPR013103">
    <property type="entry name" value="RVT_2"/>
</dbReference>
<dbReference type="Pfam" id="PF22936">
    <property type="entry name" value="Pol_BBD"/>
    <property type="match status" value="1"/>
</dbReference>
<keyword evidence="10" id="KW-0175">Coiled coil</keyword>
<evidence type="ECO:0000256" key="5">
    <source>
        <dbReference type="ARBA" id="ARBA00022801"/>
    </source>
</evidence>
<dbReference type="GO" id="GO:0015074">
    <property type="term" value="P:DNA integration"/>
    <property type="evidence" value="ECO:0007669"/>
    <property type="project" value="InterPro"/>
</dbReference>
<dbReference type="OrthoDB" id="4187480at2759"/>
<dbReference type="HOGENOM" id="CLU_001650_14_1_1"/>
<dbReference type="GO" id="GO:0006508">
    <property type="term" value="P:proteolysis"/>
    <property type="evidence" value="ECO:0007669"/>
    <property type="project" value="UniProtKB-KW"/>
</dbReference>
<dbReference type="SMART" id="SM00343">
    <property type="entry name" value="ZnF_C2HC"/>
    <property type="match status" value="1"/>
</dbReference>
<dbReference type="PANTHER" id="PTHR42648:SF24">
    <property type="entry name" value="INTEGRASE CATALYTIC DOMAIN-CONTAINING PROTEIN"/>
    <property type="match status" value="1"/>
</dbReference>
<keyword evidence="4" id="KW-0064">Aspartyl protease</keyword>
<feature type="compositionally biased region" description="Polar residues" evidence="11">
    <location>
        <begin position="356"/>
        <end position="384"/>
    </location>
</feature>